<evidence type="ECO:0000256" key="8">
    <source>
        <dbReference type="SAM" id="Phobius"/>
    </source>
</evidence>
<dbReference type="Gene3D" id="3.30.565.10">
    <property type="entry name" value="Histidine kinase-like ATPase, C-terminal domain"/>
    <property type="match status" value="1"/>
</dbReference>
<keyword evidence="7" id="KW-0902">Two-component regulatory system</keyword>
<dbReference type="Gene3D" id="1.10.287.130">
    <property type="match status" value="1"/>
</dbReference>
<dbReference type="SUPFAM" id="SSF47384">
    <property type="entry name" value="Homodimeric domain of signal transducing histidine kinase"/>
    <property type="match status" value="1"/>
</dbReference>
<comment type="caution">
    <text evidence="11">The sequence shown here is derived from an EMBL/GenBank/DDBJ whole genome shotgun (WGS) entry which is preliminary data.</text>
</comment>
<evidence type="ECO:0000256" key="3">
    <source>
        <dbReference type="ARBA" id="ARBA00012438"/>
    </source>
</evidence>
<keyword evidence="8" id="KW-0472">Membrane</keyword>
<proteinExistence type="predicted"/>
<protein>
    <recommendedName>
        <fullName evidence="3">histidine kinase</fullName>
        <ecNumber evidence="3">2.7.13.3</ecNumber>
    </recommendedName>
</protein>
<dbReference type="InterPro" id="IPR036097">
    <property type="entry name" value="HisK_dim/P_sf"/>
</dbReference>
<evidence type="ECO:0000256" key="4">
    <source>
        <dbReference type="ARBA" id="ARBA00022553"/>
    </source>
</evidence>
<dbReference type="InterPro" id="IPR003661">
    <property type="entry name" value="HisK_dim/P_dom"/>
</dbReference>
<dbReference type="SMART" id="SM00387">
    <property type="entry name" value="HATPase_c"/>
    <property type="match status" value="1"/>
</dbReference>
<dbReference type="SUPFAM" id="SSF55874">
    <property type="entry name" value="ATPase domain of HSP90 chaperone/DNA topoisomerase II/histidine kinase"/>
    <property type="match status" value="1"/>
</dbReference>
<keyword evidence="8" id="KW-0812">Transmembrane</keyword>
<dbReference type="EMBL" id="DVOD01000068">
    <property type="protein sequence ID" value="HIU93297.1"/>
    <property type="molecule type" value="Genomic_DNA"/>
</dbReference>
<reference evidence="11" key="2">
    <citation type="journal article" date="2021" name="PeerJ">
        <title>Extensive microbial diversity within the chicken gut microbiome revealed by metagenomics and culture.</title>
        <authorList>
            <person name="Gilroy R."/>
            <person name="Ravi A."/>
            <person name="Getino M."/>
            <person name="Pursley I."/>
            <person name="Horton D.L."/>
            <person name="Alikhan N.F."/>
            <person name="Baker D."/>
            <person name="Gharbi K."/>
            <person name="Hall N."/>
            <person name="Watson M."/>
            <person name="Adriaenssens E.M."/>
            <person name="Foster-Nyarko E."/>
            <person name="Jarju S."/>
            <person name="Secka A."/>
            <person name="Antonio M."/>
            <person name="Oren A."/>
            <person name="Chaudhuri R.R."/>
            <person name="La Ragione R."/>
            <person name="Hildebrand F."/>
            <person name="Pallen M.J."/>
        </authorList>
    </citation>
    <scope>NUCLEOTIDE SEQUENCE</scope>
    <source>
        <strain evidence="11">CHK154-7741</strain>
    </source>
</reference>
<evidence type="ECO:0000256" key="6">
    <source>
        <dbReference type="ARBA" id="ARBA00022777"/>
    </source>
</evidence>
<evidence type="ECO:0000313" key="11">
    <source>
        <dbReference type="EMBL" id="HIU93297.1"/>
    </source>
</evidence>
<dbReference type="Pfam" id="PF02518">
    <property type="entry name" value="HATPase_c"/>
    <property type="match status" value="1"/>
</dbReference>
<keyword evidence="8" id="KW-1133">Transmembrane helix</keyword>
<evidence type="ECO:0000256" key="7">
    <source>
        <dbReference type="ARBA" id="ARBA00023012"/>
    </source>
</evidence>
<evidence type="ECO:0000256" key="1">
    <source>
        <dbReference type="ARBA" id="ARBA00000085"/>
    </source>
</evidence>
<dbReference type="GO" id="GO:0000155">
    <property type="term" value="F:phosphorelay sensor kinase activity"/>
    <property type="evidence" value="ECO:0007669"/>
    <property type="project" value="InterPro"/>
</dbReference>
<dbReference type="PRINTS" id="PR00344">
    <property type="entry name" value="BCTRLSENSOR"/>
</dbReference>
<sequence length="526" mass="59901">MFLITAILPLVLMFAWNNSQMEKFHNAMAKSAMSTGLMRLEYSVKTNLKVQEGDILRKLYYILPNDKNLSHIKNILNDYNTEVIQKPIKTPVSFYERKNFDLYCVTLVPFDNSTKGLKISKPVSLDLLRPTGPYTIELRFNKDDAAYEFKNVAFDPMAFGPPKKVFLLLSRVAKPHYKENSRREIALKGEDNSNAAYLTIELAFGPFRGMIDSIFTSLIILLVGILSSFVIGLIIKRVFVTPVMALSKAADQVKKGNLNFKLDASSKIEIIKNLYENFNDMILNLQTKEKLRESFISNLTHDLRTPLVSQSQSLEFISQKFKEIGLTNEYELAESLAKNNEHLLKMVNLILDSYSFDPEKLKLSIEKADLYEIIEDCKEQLKPLLAEKNIEFVNNIYKGGTLIEADLFQIKRVFINLLSNAIDNTSGENKYIKAAARFEDEEVLITIEDNGNGIAKEDLKFIFDRYYSGKSLERKLGSGFGLSVCQKLIDMHNGQITVESEINKYTKFIITLPLSQHPGKGTKEQP</sequence>
<organism evidence="11 12">
    <name type="scientific">Candidatus Limenecus avicola</name>
    <dbReference type="NCBI Taxonomy" id="2840847"/>
    <lineage>
        <taxon>Bacteria</taxon>
        <taxon>Bacillati</taxon>
        <taxon>Bacillota</taxon>
        <taxon>Clostridia</taxon>
        <taxon>Eubacteriales</taxon>
        <taxon>Clostridiaceae</taxon>
        <taxon>Clostridiaceae incertae sedis</taxon>
        <taxon>Candidatus Limenecus</taxon>
    </lineage>
</organism>
<dbReference type="PROSITE" id="PS50885">
    <property type="entry name" value="HAMP"/>
    <property type="match status" value="1"/>
</dbReference>
<dbReference type="PANTHER" id="PTHR43547">
    <property type="entry name" value="TWO-COMPONENT HISTIDINE KINASE"/>
    <property type="match status" value="1"/>
</dbReference>
<dbReference type="AlphaFoldDB" id="A0A9D1SSM1"/>
<dbReference type="InterPro" id="IPR003594">
    <property type="entry name" value="HATPase_dom"/>
</dbReference>
<dbReference type="SMART" id="SM00388">
    <property type="entry name" value="HisKA"/>
    <property type="match status" value="1"/>
</dbReference>
<feature type="transmembrane region" description="Helical" evidence="8">
    <location>
        <begin position="214"/>
        <end position="235"/>
    </location>
</feature>
<evidence type="ECO:0000259" key="9">
    <source>
        <dbReference type="PROSITE" id="PS50109"/>
    </source>
</evidence>
<keyword evidence="4" id="KW-0597">Phosphoprotein</keyword>
<dbReference type="GO" id="GO:0016020">
    <property type="term" value="C:membrane"/>
    <property type="evidence" value="ECO:0007669"/>
    <property type="project" value="UniProtKB-SubCell"/>
</dbReference>
<reference evidence="11" key="1">
    <citation type="submission" date="2020-10" db="EMBL/GenBank/DDBJ databases">
        <authorList>
            <person name="Gilroy R."/>
        </authorList>
    </citation>
    <scope>NUCLEOTIDE SEQUENCE</scope>
    <source>
        <strain evidence="11">CHK154-7741</strain>
    </source>
</reference>
<comment type="catalytic activity">
    <reaction evidence="1">
        <text>ATP + protein L-histidine = ADP + protein N-phospho-L-histidine.</text>
        <dbReference type="EC" id="2.7.13.3"/>
    </reaction>
</comment>
<dbReference type="Gene3D" id="6.10.340.10">
    <property type="match status" value="1"/>
</dbReference>
<name>A0A9D1SSM1_9CLOT</name>
<dbReference type="InterPro" id="IPR004358">
    <property type="entry name" value="Sig_transdc_His_kin-like_C"/>
</dbReference>
<dbReference type="InterPro" id="IPR003660">
    <property type="entry name" value="HAMP_dom"/>
</dbReference>
<dbReference type="InterPro" id="IPR036890">
    <property type="entry name" value="HATPase_C_sf"/>
</dbReference>
<dbReference type="CDD" id="cd00082">
    <property type="entry name" value="HisKA"/>
    <property type="match status" value="1"/>
</dbReference>
<dbReference type="PANTHER" id="PTHR43547:SF2">
    <property type="entry name" value="HYBRID SIGNAL TRANSDUCTION HISTIDINE KINASE C"/>
    <property type="match status" value="1"/>
</dbReference>
<evidence type="ECO:0000313" key="12">
    <source>
        <dbReference type="Proteomes" id="UP000886748"/>
    </source>
</evidence>
<keyword evidence="6 11" id="KW-0418">Kinase</keyword>
<dbReference type="Proteomes" id="UP000886748">
    <property type="component" value="Unassembled WGS sequence"/>
</dbReference>
<dbReference type="EC" id="2.7.13.3" evidence="3"/>
<dbReference type="PROSITE" id="PS50109">
    <property type="entry name" value="HIS_KIN"/>
    <property type="match status" value="1"/>
</dbReference>
<evidence type="ECO:0000256" key="5">
    <source>
        <dbReference type="ARBA" id="ARBA00022679"/>
    </source>
</evidence>
<dbReference type="InterPro" id="IPR005467">
    <property type="entry name" value="His_kinase_dom"/>
</dbReference>
<gene>
    <name evidence="11" type="ORF">IAD26_09225</name>
</gene>
<evidence type="ECO:0000259" key="10">
    <source>
        <dbReference type="PROSITE" id="PS50885"/>
    </source>
</evidence>
<comment type="subcellular location">
    <subcellularLocation>
        <location evidence="2">Membrane</location>
    </subcellularLocation>
</comment>
<accession>A0A9D1SSM1</accession>
<feature type="domain" description="Histidine kinase" evidence="9">
    <location>
        <begin position="298"/>
        <end position="516"/>
    </location>
</feature>
<keyword evidence="5" id="KW-0808">Transferase</keyword>
<evidence type="ECO:0000256" key="2">
    <source>
        <dbReference type="ARBA" id="ARBA00004370"/>
    </source>
</evidence>
<feature type="domain" description="HAMP" evidence="10">
    <location>
        <begin position="237"/>
        <end position="290"/>
    </location>
</feature>